<evidence type="ECO:0000256" key="3">
    <source>
        <dbReference type="ARBA" id="ARBA00009400"/>
    </source>
</evidence>
<dbReference type="PIRSF" id="PIRSF006250">
    <property type="entry name" value="NadC_ModD"/>
    <property type="match status" value="1"/>
</dbReference>
<evidence type="ECO:0000256" key="9">
    <source>
        <dbReference type="PIRNR" id="PIRNR006250"/>
    </source>
</evidence>
<comment type="caution">
    <text evidence="12">The sequence shown here is derived from an EMBL/GenBank/DDBJ whole genome shotgun (WGS) entry which is preliminary data.</text>
</comment>
<dbReference type="InterPro" id="IPR004393">
    <property type="entry name" value="NadC"/>
</dbReference>
<evidence type="ECO:0000313" key="12">
    <source>
        <dbReference type="EMBL" id="MDZ5456849.1"/>
    </source>
</evidence>
<evidence type="ECO:0000256" key="8">
    <source>
        <dbReference type="ARBA" id="ARBA00033102"/>
    </source>
</evidence>
<evidence type="ECO:0000256" key="4">
    <source>
        <dbReference type="ARBA" id="ARBA00011944"/>
    </source>
</evidence>
<dbReference type="InterPro" id="IPR002638">
    <property type="entry name" value="Quinolinate_PRibosylTrfase_C"/>
</dbReference>
<dbReference type="Gene3D" id="3.20.20.70">
    <property type="entry name" value="Aldolase class I"/>
    <property type="match status" value="1"/>
</dbReference>
<dbReference type="SUPFAM" id="SSF51690">
    <property type="entry name" value="Nicotinate/Quinolinate PRTase C-terminal domain-like"/>
    <property type="match status" value="1"/>
</dbReference>
<dbReference type="RefSeq" id="WP_322465285.1">
    <property type="nucleotide sequence ID" value="NZ_JAXOJX010000012.1"/>
</dbReference>
<protein>
    <recommendedName>
        <fullName evidence="4">nicotinate-nucleotide diphosphorylase (carboxylating)</fullName>
        <ecNumber evidence="4">2.4.2.19</ecNumber>
    </recommendedName>
    <alternativeName>
        <fullName evidence="8">Quinolinate phosphoribosyltransferase [decarboxylating]</fullName>
    </alternativeName>
</protein>
<dbReference type="Proteomes" id="UP001293718">
    <property type="component" value="Unassembled WGS sequence"/>
</dbReference>
<evidence type="ECO:0000256" key="5">
    <source>
        <dbReference type="ARBA" id="ARBA00022642"/>
    </source>
</evidence>
<dbReference type="InterPro" id="IPR022412">
    <property type="entry name" value="Quinolinate_PRibosylTrfase_N"/>
</dbReference>
<evidence type="ECO:0000256" key="2">
    <source>
        <dbReference type="ARBA" id="ARBA00004893"/>
    </source>
</evidence>
<dbReference type="Gene3D" id="3.90.1170.20">
    <property type="entry name" value="Quinolinate phosphoribosyl transferase, N-terminal domain"/>
    <property type="match status" value="1"/>
</dbReference>
<dbReference type="InterPro" id="IPR036068">
    <property type="entry name" value="Nicotinate_pribotase-like_C"/>
</dbReference>
<evidence type="ECO:0000256" key="7">
    <source>
        <dbReference type="ARBA" id="ARBA00022679"/>
    </source>
</evidence>
<proteinExistence type="inferred from homology"/>
<keyword evidence="5" id="KW-0662">Pyridine nucleotide biosynthesis</keyword>
<evidence type="ECO:0000256" key="1">
    <source>
        <dbReference type="ARBA" id="ARBA00003237"/>
    </source>
</evidence>
<comment type="function">
    <text evidence="1">Involved in the catabolism of quinolinic acid (QA).</text>
</comment>
<dbReference type="InterPro" id="IPR013785">
    <property type="entry name" value="Aldolase_TIM"/>
</dbReference>
<dbReference type="Pfam" id="PF01729">
    <property type="entry name" value="QRPTase_C"/>
    <property type="match status" value="1"/>
</dbReference>
<dbReference type="NCBIfam" id="TIGR00078">
    <property type="entry name" value="nadC"/>
    <property type="match status" value="1"/>
</dbReference>
<dbReference type="InterPro" id="IPR037128">
    <property type="entry name" value="Quinolinate_PRibosylTase_N_sf"/>
</dbReference>
<evidence type="ECO:0000259" key="10">
    <source>
        <dbReference type="Pfam" id="PF01729"/>
    </source>
</evidence>
<evidence type="ECO:0000256" key="6">
    <source>
        <dbReference type="ARBA" id="ARBA00022676"/>
    </source>
</evidence>
<dbReference type="EMBL" id="JAXOJX010000012">
    <property type="protein sequence ID" value="MDZ5456849.1"/>
    <property type="molecule type" value="Genomic_DNA"/>
</dbReference>
<dbReference type="PANTHER" id="PTHR32179:SF3">
    <property type="entry name" value="NICOTINATE-NUCLEOTIDE PYROPHOSPHORYLASE [CARBOXYLATING]"/>
    <property type="match status" value="1"/>
</dbReference>
<keyword evidence="7 9" id="KW-0808">Transferase</keyword>
<dbReference type="InterPro" id="IPR027277">
    <property type="entry name" value="NadC/ModD"/>
</dbReference>
<dbReference type="CDD" id="cd01572">
    <property type="entry name" value="QPRTase"/>
    <property type="match status" value="1"/>
</dbReference>
<feature type="domain" description="Quinolinate phosphoribosyl transferase N-terminal" evidence="11">
    <location>
        <begin position="28"/>
        <end position="112"/>
    </location>
</feature>
<organism evidence="12 13">
    <name type="scientific">Azohydromonas lata</name>
    <dbReference type="NCBI Taxonomy" id="45677"/>
    <lineage>
        <taxon>Bacteria</taxon>
        <taxon>Pseudomonadati</taxon>
        <taxon>Pseudomonadota</taxon>
        <taxon>Betaproteobacteria</taxon>
        <taxon>Burkholderiales</taxon>
        <taxon>Sphaerotilaceae</taxon>
        <taxon>Azohydromonas</taxon>
    </lineage>
</organism>
<dbReference type="EC" id="2.4.2.19" evidence="4"/>
<keyword evidence="13" id="KW-1185">Reference proteome</keyword>
<accession>A0ABU5IDF2</accession>
<comment type="similarity">
    <text evidence="3 9">Belongs to the NadC/ModD family.</text>
</comment>
<comment type="pathway">
    <text evidence="2">Cofactor biosynthesis; NAD(+) biosynthesis; nicotinate D-ribonucleotide from quinolinate: step 1/1.</text>
</comment>
<sequence>MFEANEILEAALARNVHDALMEDIGRGDWTAQLVPSGQRVRAQVVAKEGAVIAGRPWFDACVKTLDPDARLDWSVGEGQRVERDTVVVRIEGEARALLSAERPALNFLQTLSAVATNTRQYADAIVGVSPNPRGCKMLDTRKTLPGLRQAQKYAVRMGGGTNHRMALWDGILIKENHIAAAGGIRQALEAAFALNAGVDVQIEVESLEELQRALEAGAKNVLLDDFSFEDMARACALNAGRAVLEVSGGVDLDAVRRIAATGVDRISSGKLTKDVRAVDLSMRIVTA</sequence>
<dbReference type="GO" id="GO:0004514">
    <property type="term" value="F:nicotinate-nucleotide diphosphorylase (carboxylating) activity"/>
    <property type="evidence" value="ECO:0007669"/>
    <property type="project" value="UniProtKB-EC"/>
</dbReference>
<dbReference type="SUPFAM" id="SSF54675">
    <property type="entry name" value="Nicotinate/Quinolinate PRTase N-terminal domain-like"/>
    <property type="match status" value="1"/>
</dbReference>
<gene>
    <name evidence="12" type="primary">nadC</name>
    <name evidence="12" type="ORF">SM757_09730</name>
</gene>
<dbReference type="Pfam" id="PF02749">
    <property type="entry name" value="QRPTase_N"/>
    <property type="match status" value="1"/>
</dbReference>
<evidence type="ECO:0000313" key="13">
    <source>
        <dbReference type="Proteomes" id="UP001293718"/>
    </source>
</evidence>
<name>A0ABU5IDF2_9BURK</name>
<evidence type="ECO:0000259" key="11">
    <source>
        <dbReference type="Pfam" id="PF02749"/>
    </source>
</evidence>
<feature type="domain" description="Quinolinate phosphoribosyl transferase C-terminal" evidence="10">
    <location>
        <begin position="114"/>
        <end position="283"/>
    </location>
</feature>
<dbReference type="PANTHER" id="PTHR32179">
    <property type="entry name" value="NICOTINATE-NUCLEOTIDE PYROPHOSPHORYLASE [CARBOXYLATING]"/>
    <property type="match status" value="1"/>
</dbReference>
<reference evidence="12 13" key="1">
    <citation type="submission" date="2023-11" db="EMBL/GenBank/DDBJ databases">
        <title>Draft genome of Azohydromonas lata strain H1 (DSM1123), a polyhydroxyalkanoate producer.</title>
        <authorList>
            <person name="Traversa D."/>
            <person name="D'Addabbo P."/>
            <person name="Pazzani C."/>
            <person name="Manzari C."/>
            <person name="Chiara M."/>
            <person name="Scrascia M."/>
        </authorList>
    </citation>
    <scope>NUCLEOTIDE SEQUENCE [LARGE SCALE GENOMIC DNA]</scope>
    <source>
        <strain evidence="12 13">H1</strain>
    </source>
</reference>
<keyword evidence="6 9" id="KW-0328">Glycosyltransferase</keyword>